<feature type="compositionally biased region" description="Polar residues" evidence="1">
    <location>
        <begin position="25"/>
        <end position="45"/>
    </location>
</feature>
<accession>A0A4S4M783</accession>
<keyword evidence="3" id="KW-1185">Reference proteome</keyword>
<reference evidence="2 3" key="1">
    <citation type="submission" date="2019-02" db="EMBL/GenBank/DDBJ databases">
        <title>Genome sequencing of the rare red list fungi Bondarzewia mesenterica.</title>
        <authorList>
            <person name="Buettner E."/>
            <person name="Kellner H."/>
        </authorList>
    </citation>
    <scope>NUCLEOTIDE SEQUENCE [LARGE SCALE GENOMIC DNA]</scope>
    <source>
        <strain evidence="2 3">DSM 108281</strain>
    </source>
</reference>
<dbReference type="EMBL" id="SGPL01000007">
    <property type="protein sequence ID" value="THH21134.1"/>
    <property type="molecule type" value="Genomic_DNA"/>
</dbReference>
<comment type="caution">
    <text evidence="2">The sequence shown here is derived from an EMBL/GenBank/DDBJ whole genome shotgun (WGS) entry which is preliminary data.</text>
</comment>
<evidence type="ECO:0000313" key="3">
    <source>
        <dbReference type="Proteomes" id="UP000310158"/>
    </source>
</evidence>
<proteinExistence type="predicted"/>
<protein>
    <submittedName>
        <fullName evidence="2">Uncharacterized protein</fullName>
    </submittedName>
</protein>
<evidence type="ECO:0000256" key="1">
    <source>
        <dbReference type="SAM" id="MobiDB-lite"/>
    </source>
</evidence>
<name>A0A4S4M783_9AGAM</name>
<organism evidence="2 3">
    <name type="scientific">Bondarzewia mesenterica</name>
    <dbReference type="NCBI Taxonomy" id="1095465"/>
    <lineage>
        <taxon>Eukaryota</taxon>
        <taxon>Fungi</taxon>
        <taxon>Dikarya</taxon>
        <taxon>Basidiomycota</taxon>
        <taxon>Agaricomycotina</taxon>
        <taxon>Agaricomycetes</taxon>
        <taxon>Russulales</taxon>
        <taxon>Bondarzewiaceae</taxon>
        <taxon>Bondarzewia</taxon>
    </lineage>
</organism>
<gene>
    <name evidence="2" type="ORF">EW146_g329</name>
</gene>
<evidence type="ECO:0000313" key="2">
    <source>
        <dbReference type="EMBL" id="THH21134.1"/>
    </source>
</evidence>
<dbReference type="OrthoDB" id="3224400at2759"/>
<feature type="compositionally biased region" description="Polar residues" evidence="1">
    <location>
        <begin position="1"/>
        <end position="17"/>
    </location>
</feature>
<dbReference type="AlphaFoldDB" id="A0A4S4M783"/>
<dbReference type="Proteomes" id="UP000310158">
    <property type="component" value="Unassembled WGS sequence"/>
</dbReference>
<feature type="region of interest" description="Disordered" evidence="1">
    <location>
        <begin position="1"/>
        <end position="50"/>
    </location>
</feature>
<sequence length="170" mass="19264">MDSLAERSSTPLQSSPRQSERALSQERSLGPTAFQSHATQNSQRQSKTEVARERFEPFDYHSAVVEPVNKELARDNAYRETLNEMFLDVLIHFHTWATARPNFENERASEEFEREINAIVSREREQGESSSPSHPSPSLFGMLSQFGIPPRLHISALFLHIGTVTLVAVN</sequence>